<dbReference type="RefSeq" id="WP_132065216.1">
    <property type="nucleotide sequence ID" value="NZ_SMFN01000004.1"/>
</dbReference>
<evidence type="ECO:0000313" key="1">
    <source>
        <dbReference type="EMBL" id="TDE05910.1"/>
    </source>
</evidence>
<gene>
    <name evidence="1" type="ORF">E0F91_04825</name>
</gene>
<proteinExistence type="predicted"/>
<reference evidence="1 2" key="1">
    <citation type="submission" date="2019-03" db="EMBL/GenBank/DDBJ databases">
        <title>Flavobacterium LB-D12 sp. nov., isolated from arctic soil.</title>
        <authorList>
            <person name="Chaudhary D.K."/>
        </authorList>
    </citation>
    <scope>NUCLEOTIDE SEQUENCE [LARGE SCALE GENOMIC DNA]</scope>
    <source>
        <strain evidence="1 2">LB-D12</strain>
    </source>
</reference>
<dbReference type="AlphaFoldDB" id="A0A4R5D263"/>
<sequence length="260" mass="29363">MKNITLTTAMLLFINITYSSVIVVNGLTHIYTGASGSQIQGEIILLNNSDEEQTLNFSLNDAIFSCTENRVFSNSVTHENSSLKWFDGSLMNKILLPKERYTYKFMINIPKDMTLRGTYWTMLMIDIDKPIKKEKLAKNIGLNTKVRYAIGLLTHVNAFADVNLDFNRIDVDKAEPNRNLKIKIENQNSFLEGVKLSLEVYDSTGEKVLESTTLRNMVFPGFCKDYVIDISTLPKGSYECLLVADTRGKFVGTNISLTID</sequence>
<accession>A0A4R5D263</accession>
<dbReference type="OrthoDB" id="1119204at2"/>
<name>A0A4R5D263_9FLAO</name>
<protein>
    <recommendedName>
        <fullName evidence="3">DUF3324 domain-containing protein</fullName>
    </recommendedName>
</protein>
<keyword evidence="2" id="KW-1185">Reference proteome</keyword>
<dbReference type="Proteomes" id="UP000294644">
    <property type="component" value="Unassembled WGS sequence"/>
</dbReference>
<evidence type="ECO:0000313" key="2">
    <source>
        <dbReference type="Proteomes" id="UP000294644"/>
    </source>
</evidence>
<comment type="caution">
    <text evidence="1">The sequence shown here is derived from an EMBL/GenBank/DDBJ whole genome shotgun (WGS) entry which is preliminary data.</text>
</comment>
<evidence type="ECO:0008006" key="3">
    <source>
        <dbReference type="Google" id="ProtNLM"/>
    </source>
</evidence>
<dbReference type="EMBL" id="SMFN01000004">
    <property type="protein sequence ID" value="TDE05910.1"/>
    <property type="molecule type" value="Genomic_DNA"/>
</dbReference>
<organism evidence="1 2">
    <name type="scientific">Flavobacterium sandaracinum</name>
    <dbReference type="NCBI Taxonomy" id="2541733"/>
    <lineage>
        <taxon>Bacteria</taxon>
        <taxon>Pseudomonadati</taxon>
        <taxon>Bacteroidota</taxon>
        <taxon>Flavobacteriia</taxon>
        <taxon>Flavobacteriales</taxon>
        <taxon>Flavobacteriaceae</taxon>
        <taxon>Flavobacterium</taxon>
    </lineage>
</organism>